<dbReference type="RefSeq" id="WP_209664219.1">
    <property type="nucleotide sequence ID" value="NZ_JAGGMS010000001.1"/>
</dbReference>
<proteinExistence type="inferred from homology"/>
<keyword evidence="3" id="KW-0378">Hydrolase</keyword>
<evidence type="ECO:0000259" key="4">
    <source>
        <dbReference type="Pfam" id="PF06441"/>
    </source>
</evidence>
<gene>
    <name evidence="5" type="ORF">JOM49_002233</name>
</gene>
<comment type="caution">
    <text evidence="5">The sequence shown here is derived from an EMBL/GenBank/DDBJ whole genome shotgun (WGS) entry which is preliminary data.</text>
</comment>
<keyword evidence="2" id="KW-0058">Aromatic hydrocarbons catabolism</keyword>
<evidence type="ECO:0000256" key="3">
    <source>
        <dbReference type="ARBA" id="ARBA00022801"/>
    </source>
</evidence>
<reference evidence="5 6" key="1">
    <citation type="submission" date="2021-03" db="EMBL/GenBank/DDBJ databases">
        <title>Sequencing the genomes of 1000 actinobacteria strains.</title>
        <authorList>
            <person name="Klenk H.-P."/>
        </authorList>
    </citation>
    <scope>NUCLEOTIDE SEQUENCE [LARGE SCALE GENOMIC DNA]</scope>
    <source>
        <strain evidence="5 6">DSM 45510</strain>
    </source>
</reference>
<name>A0ABS4PMR9_9PSEU</name>
<sequence length="381" mass="42263">MSTEIKPFRIEIPQADLDDLRERLAHTRWPKQLPGDGWDRGVPVDYLRELAEYWRNGFDWRAQEARFNEFPQFLTEIDGQPIHFFHLRSSKPDALPLLLTHSWPNSIAEFTELLGPLSEDFHVIAPSLPGFGFSPLAEPEWSLEKVAVTWAKLMSRLGYERYGVHGNDAGALVSPQIALVDAEHLVGVHITGGLGITLEMMAEWGVGGSGYAEYLAARPQTLAYGWHDSPVAQLAFLVERFKEFDGWHQAGSTEPIDRDLILTNASVYWLTETGASSAWPYYTGGAGLPIDQALVPTGVSHGGPDEVRKLAEAKNDIVHWASRDAGSHMIAMANPETILADLREFFGKLDELRLVVEPAPVPGGRERGLDHRVVGEQAISS</sequence>
<dbReference type="PANTHER" id="PTHR21661:SF35">
    <property type="entry name" value="EPOXIDE HYDROLASE"/>
    <property type="match status" value="1"/>
</dbReference>
<protein>
    <submittedName>
        <fullName evidence="5">Pimeloyl-ACP methyl ester carboxylesterase</fullName>
    </submittedName>
</protein>
<organism evidence="5 6">
    <name type="scientific">Amycolatopsis magusensis</name>
    <dbReference type="NCBI Taxonomy" id="882444"/>
    <lineage>
        <taxon>Bacteria</taxon>
        <taxon>Bacillati</taxon>
        <taxon>Actinomycetota</taxon>
        <taxon>Actinomycetes</taxon>
        <taxon>Pseudonocardiales</taxon>
        <taxon>Pseudonocardiaceae</taxon>
        <taxon>Amycolatopsis</taxon>
    </lineage>
</organism>
<dbReference type="InterPro" id="IPR029058">
    <property type="entry name" value="AB_hydrolase_fold"/>
</dbReference>
<evidence type="ECO:0000313" key="5">
    <source>
        <dbReference type="EMBL" id="MBP2180707.1"/>
    </source>
</evidence>
<evidence type="ECO:0000313" key="6">
    <source>
        <dbReference type="Proteomes" id="UP000741013"/>
    </source>
</evidence>
<feature type="domain" description="Epoxide hydrolase N-terminal" evidence="4">
    <location>
        <begin position="5"/>
        <end position="110"/>
    </location>
</feature>
<dbReference type="EMBL" id="JAGGMS010000001">
    <property type="protein sequence ID" value="MBP2180707.1"/>
    <property type="molecule type" value="Genomic_DNA"/>
</dbReference>
<evidence type="ECO:0000256" key="2">
    <source>
        <dbReference type="ARBA" id="ARBA00022797"/>
    </source>
</evidence>
<dbReference type="Pfam" id="PF06441">
    <property type="entry name" value="EHN"/>
    <property type="match status" value="1"/>
</dbReference>
<dbReference type="Gene3D" id="3.40.50.1820">
    <property type="entry name" value="alpha/beta hydrolase"/>
    <property type="match status" value="1"/>
</dbReference>
<dbReference type="InterPro" id="IPR016292">
    <property type="entry name" value="Epoxide_hydrolase"/>
</dbReference>
<accession>A0ABS4PMR9</accession>
<comment type="similarity">
    <text evidence="1">Belongs to the peptidase S33 family.</text>
</comment>
<keyword evidence="6" id="KW-1185">Reference proteome</keyword>
<dbReference type="SUPFAM" id="SSF53474">
    <property type="entry name" value="alpha/beta-Hydrolases"/>
    <property type="match status" value="1"/>
</dbReference>
<dbReference type="PANTHER" id="PTHR21661">
    <property type="entry name" value="EPOXIDE HYDROLASE 1-RELATED"/>
    <property type="match status" value="1"/>
</dbReference>
<dbReference type="PIRSF" id="PIRSF001112">
    <property type="entry name" value="Epoxide_hydrolase"/>
    <property type="match status" value="1"/>
</dbReference>
<evidence type="ECO:0000256" key="1">
    <source>
        <dbReference type="ARBA" id="ARBA00010088"/>
    </source>
</evidence>
<dbReference type="InterPro" id="IPR010497">
    <property type="entry name" value="Epoxide_hydro_N"/>
</dbReference>
<dbReference type="Proteomes" id="UP000741013">
    <property type="component" value="Unassembled WGS sequence"/>
</dbReference>